<dbReference type="AlphaFoldDB" id="A0AA39GVP7"/>
<protein>
    <submittedName>
        <fullName evidence="2">Uncharacterized protein</fullName>
    </submittedName>
</protein>
<dbReference type="Proteomes" id="UP001175271">
    <property type="component" value="Unassembled WGS sequence"/>
</dbReference>
<name>A0AA39GVP7_9BILA</name>
<evidence type="ECO:0000313" key="2">
    <source>
        <dbReference type="EMBL" id="KAK0393986.1"/>
    </source>
</evidence>
<organism evidence="2 3">
    <name type="scientific">Steinernema hermaphroditum</name>
    <dbReference type="NCBI Taxonomy" id="289476"/>
    <lineage>
        <taxon>Eukaryota</taxon>
        <taxon>Metazoa</taxon>
        <taxon>Ecdysozoa</taxon>
        <taxon>Nematoda</taxon>
        <taxon>Chromadorea</taxon>
        <taxon>Rhabditida</taxon>
        <taxon>Tylenchina</taxon>
        <taxon>Panagrolaimomorpha</taxon>
        <taxon>Strongyloidoidea</taxon>
        <taxon>Steinernematidae</taxon>
        <taxon>Steinernema</taxon>
    </lineage>
</organism>
<evidence type="ECO:0000313" key="3">
    <source>
        <dbReference type="Proteomes" id="UP001175271"/>
    </source>
</evidence>
<sequence length="92" mass="10247">MFALNACREHMEQKLCEDLAEQATTVILFALILILIAMVLQIGLMQVRLIHGCYGSTGKTVIRIIQQESGRILPCKIHSTAFNPTAKTIQHV</sequence>
<accession>A0AA39GVP7</accession>
<keyword evidence="1" id="KW-0472">Membrane</keyword>
<gene>
    <name evidence="2" type="ORF">QR680_000508</name>
</gene>
<keyword evidence="1" id="KW-1133">Transmembrane helix</keyword>
<keyword evidence="1" id="KW-0812">Transmembrane</keyword>
<reference evidence="2" key="1">
    <citation type="submission" date="2023-06" db="EMBL/GenBank/DDBJ databases">
        <title>Genomic analysis of the entomopathogenic nematode Steinernema hermaphroditum.</title>
        <authorList>
            <person name="Schwarz E.M."/>
            <person name="Heppert J.K."/>
            <person name="Baniya A."/>
            <person name="Schwartz H.T."/>
            <person name="Tan C.-H."/>
            <person name="Antoshechkin I."/>
            <person name="Sternberg P.W."/>
            <person name="Goodrich-Blair H."/>
            <person name="Dillman A.R."/>
        </authorList>
    </citation>
    <scope>NUCLEOTIDE SEQUENCE</scope>
    <source>
        <strain evidence="2">PS9179</strain>
        <tissue evidence="2">Whole animal</tissue>
    </source>
</reference>
<keyword evidence="3" id="KW-1185">Reference proteome</keyword>
<dbReference type="EMBL" id="JAUCMV010000005">
    <property type="protein sequence ID" value="KAK0393986.1"/>
    <property type="molecule type" value="Genomic_DNA"/>
</dbReference>
<proteinExistence type="predicted"/>
<evidence type="ECO:0000256" key="1">
    <source>
        <dbReference type="SAM" id="Phobius"/>
    </source>
</evidence>
<comment type="caution">
    <text evidence="2">The sequence shown here is derived from an EMBL/GenBank/DDBJ whole genome shotgun (WGS) entry which is preliminary data.</text>
</comment>
<feature type="transmembrane region" description="Helical" evidence="1">
    <location>
        <begin position="23"/>
        <end position="44"/>
    </location>
</feature>